<reference evidence="1" key="1">
    <citation type="submission" date="2020-02" db="EMBL/GenBank/DDBJ databases">
        <authorList>
            <person name="Meier V. D."/>
        </authorList>
    </citation>
    <scope>NUCLEOTIDE SEQUENCE</scope>
    <source>
        <strain evidence="1">AVDCRST_MAG08</strain>
    </source>
</reference>
<protein>
    <submittedName>
        <fullName evidence="1">Uncharacterized protein</fullName>
    </submittedName>
</protein>
<organism evidence="1">
    <name type="scientific">uncultured Acetobacteraceae bacterium</name>
    <dbReference type="NCBI Taxonomy" id="169975"/>
    <lineage>
        <taxon>Bacteria</taxon>
        <taxon>Pseudomonadati</taxon>
        <taxon>Pseudomonadota</taxon>
        <taxon>Alphaproteobacteria</taxon>
        <taxon>Acetobacterales</taxon>
        <taxon>Acetobacteraceae</taxon>
        <taxon>environmental samples</taxon>
    </lineage>
</organism>
<evidence type="ECO:0000313" key="1">
    <source>
        <dbReference type="EMBL" id="CAA9263006.1"/>
    </source>
</evidence>
<gene>
    <name evidence="1" type="ORF">AVDCRST_MAG08-2780</name>
</gene>
<dbReference type="EMBL" id="CADCTG010000204">
    <property type="protein sequence ID" value="CAA9263006.1"/>
    <property type="molecule type" value="Genomic_DNA"/>
</dbReference>
<sequence length="40" mass="4405">MGSADQRPFVFHPLDAPEQELLEASCLLDLSKDGFDDLLA</sequence>
<name>A0A6J4IWX0_9PROT</name>
<accession>A0A6J4IWX0</accession>
<dbReference type="AlphaFoldDB" id="A0A6J4IWX0"/>
<proteinExistence type="predicted"/>